<dbReference type="Proteomes" id="UP000183954">
    <property type="component" value="Unassembled WGS sequence"/>
</dbReference>
<dbReference type="Gene3D" id="3.40.640.10">
    <property type="entry name" value="Type I PLP-dependent aspartate aminotransferase-like (Major domain)"/>
    <property type="match status" value="1"/>
</dbReference>
<dbReference type="STRING" id="1121420.SAMN02746098_04481"/>
<dbReference type="PIRSF" id="PIRSF005572">
    <property type="entry name" value="NifS"/>
    <property type="match status" value="1"/>
</dbReference>
<evidence type="ECO:0000259" key="6">
    <source>
        <dbReference type="Pfam" id="PF00266"/>
    </source>
</evidence>
<feature type="domain" description="Aminotransferase class V" evidence="6">
    <location>
        <begin position="5"/>
        <end position="373"/>
    </location>
</feature>
<dbReference type="PANTHER" id="PTHR43586">
    <property type="entry name" value="CYSTEINE DESULFURASE"/>
    <property type="match status" value="1"/>
</dbReference>
<dbReference type="InterPro" id="IPR010969">
    <property type="entry name" value="Cys_dSase-rel_unknwn_funct"/>
</dbReference>
<sequence>MNGLYLDNAATSFPKAPGVAEAVAGFLTNNGCNINRGLYAASFEAANIVYETRELLCSLFNFPKPENVIFTKNITESLNVILKGLLKPGDHVIVSSMEHNAVMRPLASLAEKGVELSTVLCNNKGELPTGDLGLQIRSNTKAVIMTHASNVSGTILPLEEVGRLCREHNLFFIVDCAQTAGFLTIDFQTLKADALAFTGHKGLLGPQGIGGFYLNDKLASLIEPLIEGGTGSASDSVLQPSYLPDRFEAGTLNLPGIYGLNASLKYLSAEGVPAIREKELSLVQRFIENVQTLPGIQILGPDPKQNRTGIASLNFLNHDNAEVSYQLFKEFGIMTRCGLHCAPAAHQTLGTFPQGTIRFSFSHFNSIQDVDYVINSLRRNFFTSSAAISQAIAATLNPTHTPLF</sequence>
<protein>
    <recommendedName>
        <fullName evidence="3">cysteine desulfurase</fullName>
        <ecNumber evidence="3">2.8.1.7</ecNumber>
    </recommendedName>
</protein>
<name>A0A1M6D5W5_9FIRM</name>
<evidence type="ECO:0000256" key="3">
    <source>
        <dbReference type="ARBA" id="ARBA00012239"/>
    </source>
</evidence>
<evidence type="ECO:0000256" key="1">
    <source>
        <dbReference type="ARBA" id="ARBA00001933"/>
    </source>
</evidence>
<dbReference type="Gene3D" id="3.90.1150.10">
    <property type="entry name" value="Aspartate Aminotransferase, domain 1"/>
    <property type="match status" value="1"/>
</dbReference>
<comment type="catalytic activity">
    <reaction evidence="5">
        <text>(sulfur carrier)-H + L-cysteine = (sulfur carrier)-SH + L-alanine</text>
        <dbReference type="Rhea" id="RHEA:43892"/>
        <dbReference type="Rhea" id="RHEA-COMP:14737"/>
        <dbReference type="Rhea" id="RHEA-COMP:14739"/>
        <dbReference type="ChEBI" id="CHEBI:29917"/>
        <dbReference type="ChEBI" id="CHEBI:35235"/>
        <dbReference type="ChEBI" id="CHEBI:57972"/>
        <dbReference type="ChEBI" id="CHEBI:64428"/>
        <dbReference type="EC" id="2.8.1.7"/>
    </reaction>
</comment>
<evidence type="ECO:0000256" key="5">
    <source>
        <dbReference type="ARBA" id="ARBA00050776"/>
    </source>
</evidence>
<dbReference type="EMBL" id="FQXJ01000022">
    <property type="protein sequence ID" value="SHI68541.1"/>
    <property type="molecule type" value="Genomic_DNA"/>
</dbReference>
<dbReference type="InterPro" id="IPR015424">
    <property type="entry name" value="PyrdxlP-dep_Trfase"/>
</dbReference>
<comment type="similarity">
    <text evidence="2">Belongs to the class-V pyridoxal-phosphate-dependent aminotransferase family. Csd subfamily.</text>
</comment>
<accession>A0A1M6D5W5</accession>
<comment type="cofactor">
    <cofactor evidence="1">
        <name>pyridoxal 5'-phosphate</name>
        <dbReference type="ChEBI" id="CHEBI:597326"/>
    </cofactor>
</comment>
<dbReference type="RefSeq" id="WP_242947660.1">
    <property type="nucleotide sequence ID" value="NZ_FQXJ01000022.1"/>
</dbReference>
<dbReference type="PANTHER" id="PTHR43586:SF4">
    <property type="entry name" value="ISOPENICILLIN N EPIMERASE"/>
    <property type="match status" value="1"/>
</dbReference>
<gene>
    <name evidence="7" type="ORF">SAMN02746098_04481</name>
</gene>
<dbReference type="InterPro" id="IPR000192">
    <property type="entry name" value="Aminotrans_V_dom"/>
</dbReference>
<evidence type="ECO:0000256" key="2">
    <source>
        <dbReference type="ARBA" id="ARBA00010447"/>
    </source>
</evidence>
<reference evidence="8" key="1">
    <citation type="submission" date="2016-11" db="EMBL/GenBank/DDBJ databases">
        <authorList>
            <person name="Varghese N."/>
            <person name="Submissions S."/>
        </authorList>
    </citation>
    <scope>NUCLEOTIDE SEQUENCE [LARGE SCALE GENOMIC DNA]</scope>
    <source>
        <strain evidence="8">DSM 15449</strain>
    </source>
</reference>
<dbReference type="InterPro" id="IPR015421">
    <property type="entry name" value="PyrdxlP-dep_Trfase_major"/>
</dbReference>
<dbReference type="GO" id="GO:0031071">
    <property type="term" value="F:cysteine desulfurase activity"/>
    <property type="evidence" value="ECO:0007669"/>
    <property type="project" value="UniProtKB-EC"/>
</dbReference>
<evidence type="ECO:0000256" key="4">
    <source>
        <dbReference type="ARBA" id="ARBA00022898"/>
    </source>
</evidence>
<keyword evidence="8" id="KW-1185">Reference proteome</keyword>
<evidence type="ECO:0000313" key="8">
    <source>
        <dbReference type="Proteomes" id="UP000183954"/>
    </source>
</evidence>
<proteinExistence type="inferred from homology"/>
<dbReference type="InterPro" id="IPR015422">
    <property type="entry name" value="PyrdxlP-dep_Trfase_small"/>
</dbReference>
<keyword evidence="4" id="KW-0663">Pyridoxal phosphate</keyword>
<dbReference type="Pfam" id="PF00266">
    <property type="entry name" value="Aminotran_5"/>
    <property type="match status" value="1"/>
</dbReference>
<dbReference type="AlphaFoldDB" id="A0A1M6D5W5"/>
<dbReference type="EC" id="2.8.1.7" evidence="3"/>
<dbReference type="SUPFAM" id="SSF53383">
    <property type="entry name" value="PLP-dependent transferases"/>
    <property type="match status" value="1"/>
</dbReference>
<dbReference type="NCBIfam" id="TIGR01977">
    <property type="entry name" value="am_tr_V_EF2568"/>
    <property type="match status" value="1"/>
</dbReference>
<evidence type="ECO:0000313" key="7">
    <source>
        <dbReference type="EMBL" id="SHI68541.1"/>
    </source>
</evidence>
<organism evidence="7 8">
    <name type="scientific">Desulfosporosinus lacus DSM 15449</name>
    <dbReference type="NCBI Taxonomy" id="1121420"/>
    <lineage>
        <taxon>Bacteria</taxon>
        <taxon>Bacillati</taxon>
        <taxon>Bacillota</taxon>
        <taxon>Clostridia</taxon>
        <taxon>Eubacteriales</taxon>
        <taxon>Desulfitobacteriaceae</taxon>
        <taxon>Desulfosporosinus</taxon>
    </lineage>
</organism>
<dbReference type="InterPro" id="IPR016454">
    <property type="entry name" value="Cysteine_dSase"/>
</dbReference>